<dbReference type="Gene3D" id="1.25.60.10">
    <property type="entry name" value="MgtE N-terminal domain-like"/>
    <property type="match status" value="1"/>
</dbReference>
<keyword evidence="4" id="KW-0966">Cell projection</keyword>
<evidence type="ECO:0000313" key="5">
    <source>
        <dbReference type="Proteomes" id="UP000242243"/>
    </source>
</evidence>
<evidence type="ECO:0000313" key="4">
    <source>
        <dbReference type="EMBL" id="SFO97980.1"/>
    </source>
</evidence>
<feature type="domain" description="Magnesium transporter MgtE intracellular" evidence="3">
    <location>
        <begin position="155"/>
        <end position="205"/>
    </location>
</feature>
<feature type="transmembrane region" description="Helical" evidence="2">
    <location>
        <begin position="29"/>
        <end position="54"/>
    </location>
</feature>
<dbReference type="STRING" id="306540.SAMN05421839_102120"/>
<feature type="coiled-coil region" evidence="1">
    <location>
        <begin position="102"/>
        <end position="150"/>
    </location>
</feature>
<accession>A0A1I5LL17</accession>
<keyword evidence="2" id="KW-0472">Membrane</keyword>
<dbReference type="Proteomes" id="UP000242243">
    <property type="component" value="Unassembled WGS sequence"/>
</dbReference>
<evidence type="ECO:0000256" key="2">
    <source>
        <dbReference type="SAM" id="Phobius"/>
    </source>
</evidence>
<evidence type="ECO:0000256" key="1">
    <source>
        <dbReference type="SAM" id="Coils"/>
    </source>
</evidence>
<evidence type="ECO:0000259" key="3">
    <source>
        <dbReference type="Pfam" id="PF03448"/>
    </source>
</evidence>
<keyword evidence="4" id="KW-0969">Cilium</keyword>
<proteinExistence type="predicted"/>
<reference evidence="4 5" key="1">
    <citation type="submission" date="2016-10" db="EMBL/GenBank/DDBJ databases">
        <authorList>
            <person name="de Groot N.N."/>
        </authorList>
    </citation>
    <scope>NUCLEOTIDE SEQUENCE [LARGE SCALE GENOMIC DNA]</scope>
    <source>
        <strain evidence="4 5">DSM 17073</strain>
    </source>
</reference>
<dbReference type="EMBL" id="FOXC01000002">
    <property type="protein sequence ID" value="SFO97980.1"/>
    <property type="molecule type" value="Genomic_DNA"/>
</dbReference>
<keyword evidence="2" id="KW-0812">Transmembrane</keyword>
<sequence length="207" mass="23436">MKRPLDNIIIMGIGEIMAKKQTEKKKKSWLSYLLLAVIPLILSVTIIYIVLSLLGMEPVKNTKSFLNRVPGVEKLITTEDEMNLQSMEAKYLAQIGDYQSQINRLIMESSEKDDEIEALERDIVDLNNQLAEYQSQIVSQNEQQARLEEIVSTYTDMEPESAARILSETTTTIAVDILSGVPSETRSEILSFMEAEKAAELTELLYE</sequence>
<dbReference type="InterPro" id="IPR006668">
    <property type="entry name" value="Mg_transptr_MgtE_intracell_dom"/>
</dbReference>
<dbReference type="InterPro" id="IPR038076">
    <property type="entry name" value="MgtE_N_sf"/>
</dbReference>
<dbReference type="SUPFAM" id="SSF158791">
    <property type="entry name" value="MgtE N-terminal domain-like"/>
    <property type="match status" value="1"/>
</dbReference>
<name>A0A1I5LL17_9BACI</name>
<dbReference type="Pfam" id="PF03448">
    <property type="entry name" value="MgtE_N"/>
    <property type="match status" value="1"/>
</dbReference>
<keyword evidence="1" id="KW-0175">Coiled coil</keyword>
<organism evidence="4 5">
    <name type="scientific">Halolactibacillus halophilus</name>
    <dbReference type="NCBI Taxonomy" id="306540"/>
    <lineage>
        <taxon>Bacteria</taxon>
        <taxon>Bacillati</taxon>
        <taxon>Bacillota</taxon>
        <taxon>Bacilli</taxon>
        <taxon>Bacillales</taxon>
        <taxon>Bacillaceae</taxon>
        <taxon>Halolactibacillus</taxon>
    </lineage>
</organism>
<dbReference type="AlphaFoldDB" id="A0A1I5LL17"/>
<gene>
    <name evidence="4" type="ORF">SAMN05421839_102120</name>
</gene>
<keyword evidence="2" id="KW-1133">Transmembrane helix</keyword>
<dbReference type="RefSeq" id="WP_143423362.1">
    <property type="nucleotide sequence ID" value="NZ_BJWI01000002.1"/>
</dbReference>
<protein>
    <submittedName>
        <fullName evidence="4">Flagellar motility protein MotE, a chaperone for MotC folding</fullName>
    </submittedName>
</protein>
<keyword evidence="4" id="KW-0282">Flagellum</keyword>